<gene>
    <name evidence="1" type="ORF">ACFQ0E_15470</name>
</gene>
<reference evidence="2" key="1">
    <citation type="journal article" date="2019" name="Int. J. Syst. Evol. Microbiol.">
        <title>The Global Catalogue of Microorganisms (GCM) 10K type strain sequencing project: providing services to taxonomists for standard genome sequencing and annotation.</title>
        <authorList>
            <consortium name="The Broad Institute Genomics Platform"/>
            <consortium name="The Broad Institute Genome Sequencing Center for Infectious Disease"/>
            <person name="Wu L."/>
            <person name="Ma J."/>
        </authorList>
    </citation>
    <scope>NUCLEOTIDE SEQUENCE [LARGE SCALE GENOMIC DNA]</scope>
    <source>
        <strain evidence="2">CCUG 55585</strain>
    </source>
</reference>
<organism evidence="1 2">
    <name type="scientific">Lysobacter brunescens</name>
    <dbReference type="NCBI Taxonomy" id="262323"/>
    <lineage>
        <taxon>Bacteria</taxon>
        <taxon>Pseudomonadati</taxon>
        <taxon>Pseudomonadota</taxon>
        <taxon>Gammaproteobacteria</taxon>
        <taxon>Lysobacterales</taxon>
        <taxon>Lysobacteraceae</taxon>
        <taxon>Lysobacter</taxon>
    </lineage>
</organism>
<protein>
    <submittedName>
        <fullName evidence="1">DNA N-6-adenine-methyltransferase</fullName>
    </submittedName>
</protein>
<dbReference type="EMBL" id="JBHTIF010000003">
    <property type="protein sequence ID" value="MFD0726997.1"/>
    <property type="molecule type" value="Genomic_DNA"/>
</dbReference>
<evidence type="ECO:0000313" key="1">
    <source>
        <dbReference type="EMBL" id="MFD0726997.1"/>
    </source>
</evidence>
<dbReference type="RefSeq" id="WP_386825325.1">
    <property type="nucleotide sequence ID" value="NZ_JBHTIF010000003.1"/>
</dbReference>
<sequence length="157" mass="17551">MGRGQNVAKSSAYVNWYGKGRAQNCRTPRSMFDQLHAEYGFTLDGASEPGNGLLPLASTAKKPIAWDGQRVFCNPPWSNIRPFIEQAPAAELAVFLVPARTNVAWFHRAIELGGKARFFQGRPSFELPGRTKKSHNSPVDCLLLVFERPKRARRRPA</sequence>
<evidence type="ECO:0000313" key="2">
    <source>
        <dbReference type="Proteomes" id="UP001597110"/>
    </source>
</evidence>
<proteinExistence type="predicted"/>
<dbReference type="Pfam" id="PF05869">
    <property type="entry name" value="Dam"/>
    <property type="match status" value="1"/>
</dbReference>
<comment type="caution">
    <text evidence="1">The sequence shown here is derived from an EMBL/GenBank/DDBJ whole genome shotgun (WGS) entry which is preliminary data.</text>
</comment>
<dbReference type="Proteomes" id="UP001597110">
    <property type="component" value="Unassembled WGS sequence"/>
</dbReference>
<accession>A0ABW2YF40</accession>
<keyword evidence="2" id="KW-1185">Reference proteome</keyword>
<name>A0ABW2YF40_9GAMM</name>
<dbReference type="InterPro" id="IPR008593">
    <property type="entry name" value="Dam_MeTrfase"/>
</dbReference>